<keyword evidence="3" id="KW-1133">Transmembrane helix</keyword>
<feature type="transmembrane region" description="Helical" evidence="3">
    <location>
        <begin position="29"/>
        <end position="53"/>
    </location>
</feature>
<dbReference type="InterPro" id="IPR045974">
    <property type="entry name" value="DUF5930"/>
</dbReference>
<keyword evidence="3" id="KW-0812">Transmembrane</keyword>
<keyword evidence="1" id="KW-0732">Signal</keyword>
<sequence length="479" mass="54046">MKLKAVLDKIFTDRQIIISTRGQLKYFRLGVSAQVMAMTVAAGFSGMFIYYLATETSQEKQLVAQTAQLFKLKNQYETAYADLQLTSTTLEATQNELDQQYARLEGMLAERKNVESALKLASKAKKSSKELTPEERVRALGESLHASNAQREQLELEVMQINKVLFQTAQQRDQAANERLKTEQKLSSLRTVLNMYASTKDEIYSELQETKKEFARLQFDRQEKIDTESRLSNEITGLKSRLTNISSENRDLIARVNDRAHESIMALKEVISITGLDSEKILGINEILGQGGPHMDFQPVGDLLQMEQDFYEEAQKMEASLARWESLQIILKHIPLARPVDVGYVTSRYGKRRDPMTKRKAHHSGVDIAGPKNSKILATAPGVVTFVGTNGAYGRMVTIDHGKGFKTRYGHLKKAVVKKGDKIDFRTQIGVMGSTGRSTGRHVHYEVIYEGKHRDPVKFFKAGKYAFKVTPKIQEASNK</sequence>
<organism evidence="6 7">
    <name type="scientific">Sneathiella marina</name>
    <dbReference type="NCBI Taxonomy" id="2950108"/>
    <lineage>
        <taxon>Bacteria</taxon>
        <taxon>Pseudomonadati</taxon>
        <taxon>Pseudomonadota</taxon>
        <taxon>Alphaproteobacteria</taxon>
        <taxon>Sneathiellales</taxon>
        <taxon>Sneathiellaceae</taxon>
        <taxon>Sneathiella</taxon>
    </lineage>
</organism>
<accession>A0ABY4VYR2</accession>
<dbReference type="CDD" id="cd12797">
    <property type="entry name" value="M23_peptidase"/>
    <property type="match status" value="1"/>
</dbReference>
<gene>
    <name evidence="6" type="ORF">NBZ79_12375</name>
</gene>
<evidence type="ECO:0000256" key="3">
    <source>
        <dbReference type="SAM" id="Phobius"/>
    </source>
</evidence>
<evidence type="ECO:0000259" key="4">
    <source>
        <dbReference type="Pfam" id="PF01551"/>
    </source>
</evidence>
<dbReference type="SUPFAM" id="SSF51261">
    <property type="entry name" value="Duplicated hybrid motif"/>
    <property type="match status" value="1"/>
</dbReference>
<dbReference type="RefSeq" id="WP_251932747.1">
    <property type="nucleotide sequence ID" value="NZ_CP098747.1"/>
</dbReference>
<feature type="coiled-coil region" evidence="2">
    <location>
        <begin position="137"/>
        <end position="164"/>
    </location>
</feature>
<feature type="domain" description="DUF5930" evidence="5">
    <location>
        <begin position="135"/>
        <end position="342"/>
    </location>
</feature>
<dbReference type="InterPro" id="IPR011055">
    <property type="entry name" value="Dup_hybrid_motif"/>
</dbReference>
<dbReference type="PANTHER" id="PTHR21666:SF289">
    <property type="entry name" value="L-ALA--D-GLU ENDOPEPTIDASE"/>
    <property type="match status" value="1"/>
</dbReference>
<dbReference type="Proteomes" id="UP001056291">
    <property type="component" value="Chromosome"/>
</dbReference>
<dbReference type="InterPro" id="IPR050570">
    <property type="entry name" value="Cell_wall_metabolism_enzyme"/>
</dbReference>
<protein>
    <submittedName>
        <fullName evidence="6">Peptidoglycan DD-metalloendopeptidase family protein</fullName>
    </submittedName>
</protein>
<evidence type="ECO:0000256" key="1">
    <source>
        <dbReference type="ARBA" id="ARBA00022729"/>
    </source>
</evidence>
<keyword evidence="7" id="KW-1185">Reference proteome</keyword>
<dbReference type="Pfam" id="PF01551">
    <property type="entry name" value="Peptidase_M23"/>
    <property type="match status" value="1"/>
</dbReference>
<keyword evidence="3" id="KW-0472">Membrane</keyword>
<evidence type="ECO:0000256" key="2">
    <source>
        <dbReference type="SAM" id="Coils"/>
    </source>
</evidence>
<feature type="domain" description="M23ase beta-sheet core" evidence="4">
    <location>
        <begin position="362"/>
        <end position="456"/>
    </location>
</feature>
<evidence type="ECO:0000313" key="7">
    <source>
        <dbReference type="Proteomes" id="UP001056291"/>
    </source>
</evidence>
<dbReference type="PANTHER" id="PTHR21666">
    <property type="entry name" value="PEPTIDASE-RELATED"/>
    <property type="match status" value="1"/>
</dbReference>
<evidence type="ECO:0000313" key="6">
    <source>
        <dbReference type="EMBL" id="USG59973.1"/>
    </source>
</evidence>
<evidence type="ECO:0000259" key="5">
    <source>
        <dbReference type="Pfam" id="PF19353"/>
    </source>
</evidence>
<proteinExistence type="predicted"/>
<name>A0ABY4VYR2_9PROT</name>
<dbReference type="InterPro" id="IPR016047">
    <property type="entry name" value="M23ase_b-sheet_dom"/>
</dbReference>
<dbReference type="EMBL" id="CP098747">
    <property type="protein sequence ID" value="USG59973.1"/>
    <property type="molecule type" value="Genomic_DNA"/>
</dbReference>
<dbReference type="Pfam" id="PF19353">
    <property type="entry name" value="DUF5930"/>
    <property type="match status" value="1"/>
</dbReference>
<dbReference type="Gene3D" id="2.70.70.10">
    <property type="entry name" value="Glucose Permease (Domain IIA)"/>
    <property type="match status" value="1"/>
</dbReference>
<keyword evidence="2" id="KW-0175">Coiled coil</keyword>
<reference evidence="6" key="1">
    <citation type="submission" date="2022-06" db="EMBL/GenBank/DDBJ databases">
        <title>Sneathiella actinostolidae sp. nov., isolated from a sea anemonein the Western Pacific Ocean.</title>
        <authorList>
            <person name="Wei M.J."/>
        </authorList>
    </citation>
    <scope>NUCLEOTIDE SEQUENCE</scope>
    <source>
        <strain evidence="6">PHK-P5</strain>
    </source>
</reference>